<feature type="region of interest" description="Disordered" evidence="1">
    <location>
        <begin position="42"/>
        <end position="72"/>
    </location>
</feature>
<comment type="caution">
    <text evidence="2">The sequence shown here is derived from an EMBL/GenBank/DDBJ whole genome shotgun (WGS) entry which is preliminary data.</text>
</comment>
<keyword evidence="3" id="KW-1185">Reference proteome</keyword>
<name>A0AAV7SIQ1_PLEWA</name>
<dbReference type="EMBL" id="JANPWB010000008">
    <property type="protein sequence ID" value="KAJ1163920.1"/>
    <property type="molecule type" value="Genomic_DNA"/>
</dbReference>
<reference evidence="2" key="1">
    <citation type="journal article" date="2022" name="bioRxiv">
        <title>Sequencing and chromosome-scale assembly of the giantPleurodeles waltlgenome.</title>
        <authorList>
            <person name="Brown T."/>
            <person name="Elewa A."/>
            <person name="Iarovenko S."/>
            <person name="Subramanian E."/>
            <person name="Araus A.J."/>
            <person name="Petzold A."/>
            <person name="Susuki M."/>
            <person name="Suzuki K.-i.T."/>
            <person name="Hayashi T."/>
            <person name="Toyoda A."/>
            <person name="Oliveira C."/>
            <person name="Osipova E."/>
            <person name="Leigh N.D."/>
            <person name="Simon A."/>
            <person name="Yun M.H."/>
        </authorList>
    </citation>
    <scope>NUCLEOTIDE SEQUENCE</scope>
    <source>
        <strain evidence="2">20211129_DDA</strain>
        <tissue evidence="2">Liver</tissue>
    </source>
</reference>
<dbReference type="Proteomes" id="UP001066276">
    <property type="component" value="Chromosome 4_2"/>
</dbReference>
<evidence type="ECO:0000256" key="1">
    <source>
        <dbReference type="SAM" id="MobiDB-lite"/>
    </source>
</evidence>
<sequence>MDCPQQHSFWACGGLGDDLAVVDLKVTRAYRQDGRWAEEILRGPQGGSSLTNSGLRGISGAAEIPSGRPRRDVRVLPSPVDLNLPAPGVVPRCWGPQAIGTFWCDG</sequence>
<dbReference type="AlphaFoldDB" id="A0AAV7SIQ1"/>
<protein>
    <submittedName>
        <fullName evidence="2">Uncharacterized protein</fullName>
    </submittedName>
</protein>
<evidence type="ECO:0000313" key="3">
    <source>
        <dbReference type="Proteomes" id="UP001066276"/>
    </source>
</evidence>
<accession>A0AAV7SIQ1</accession>
<organism evidence="2 3">
    <name type="scientific">Pleurodeles waltl</name>
    <name type="common">Iberian ribbed newt</name>
    <dbReference type="NCBI Taxonomy" id="8319"/>
    <lineage>
        <taxon>Eukaryota</taxon>
        <taxon>Metazoa</taxon>
        <taxon>Chordata</taxon>
        <taxon>Craniata</taxon>
        <taxon>Vertebrata</taxon>
        <taxon>Euteleostomi</taxon>
        <taxon>Amphibia</taxon>
        <taxon>Batrachia</taxon>
        <taxon>Caudata</taxon>
        <taxon>Salamandroidea</taxon>
        <taxon>Salamandridae</taxon>
        <taxon>Pleurodelinae</taxon>
        <taxon>Pleurodeles</taxon>
    </lineage>
</organism>
<evidence type="ECO:0000313" key="2">
    <source>
        <dbReference type="EMBL" id="KAJ1163920.1"/>
    </source>
</evidence>
<proteinExistence type="predicted"/>
<gene>
    <name evidence="2" type="ORF">NDU88_004372</name>
</gene>